<feature type="transmembrane region" description="Helical" evidence="15">
    <location>
        <begin position="53"/>
        <end position="73"/>
    </location>
</feature>
<dbReference type="Pfam" id="PF17854">
    <property type="entry name" value="FtsK_alpha"/>
    <property type="match status" value="1"/>
</dbReference>
<gene>
    <name evidence="17" type="ORF">QNI16_29455</name>
</gene>
<comment type="subcellular location">
    <subcellularLocation>
        <location evidence="1">Cell membrane</location>
        <topology evidence="1">Multi-pass membrane protein</topology>
    </subcellularLocation>
</comment>
<feature type="binding site" evidence="13">
    <location>
        <begin position="530"/>
        <end position="537"/>
    </location>
    <ligand>
        <name>ATP</name>
        <dbReference type="ChEBI" id="CHEBI:30616"/>
    </ligand>
</feature>
<evidence type="ECO:0000256" key="5">
    <source>
        <dbReference type="ARBA" id="ARBA00022692"/>
    </source>
</evidence>
<dbReference type="PROSITE" id="PS50901">
    <property type="entry name" value="FTSK"/>
    <property type="match status" value="1"/>
</dbReference>
<organism evidence="17 18">
    <name type="scientific">Xanthocytophaga flava</name>
    <dbReference type="NCBI Taxonomy" id="3048013"/>
    <lineage>
        <taxon>Bacteria</taxon>
        <taxon>Pseudomonadati</taxon>
        <taxon>Bacteroidota</taxon>
        <taxon>Cytophagia</taxon>
        <taxon>Cytophagales</taxon>
        <taxon>Rhodocytophagaceae</taxon>
        <taxon>Xanthocytophaga</taxon>
    </lineage>
</organism>
<protein>
    <submittedName>
        <fullName evidence="17">DNA translocase FtsK</fullName>
    </submittedName>
</protein>
<proteinExistence type="inferred from homology"/>
<evidence type="ECO:0000256" key="12">
    <source>
        <dbReference type="ARBA" id="ARBA00023306"/>
    </source>
</evidence>
<dbReference type="InterPro" id="IPR018541">
    <property type="entry name" value="Ftsk_gamma"/>
</dbReference>
<dbReference type="InterPro" id="IPR025199">
    <property type="entry name" value="FtsK_4TM"/>
</dbReference>
<dbReference type="InterPro" id="IPR050206">
    <property type="entry name" value="FtsK/SpoIIIE/SftA"/>
</dbReference>
<dbReference type="SUPFAM" id="SSF52540">
    <property type="entry name" value="P-loop containing nucleoside triphosphate hydrolases"/>
    <property type="match status" value="1"/>
</dbReference>
<sequence length="871" mass="97144">MAKNTYNKSGNNGNSYRKEKEPEEKKSIPKRRGNNRWERMTAAFSDPRMKLSLGLLLLFLSFFLSIAFISYLFTGKADQSMVGSVNETPIREAGAETENWLGVTGAFLAHWLIYKWFGIAAFLLIPILFLGGYKIVFKRELFPIGRMTQFSLFTAIWLSSLLGYLVLTTQQQEWLGFLSGGIGYELASFSHDLLGWGTLLLIAFALVVFIIYFFNVTTIRSFNVKINETIREIEEAGKEEVHIPEVPIVVPSQWNTIPTNNDPDLAKFAVAVDKVEKIPVEKPEVEPVGQSMHFETNLTTPKRDIPRKPTTEVAFSIEQPNIADIPLTTGSPIKTEIPFKIEDSLPITENIPVLPFDKDALPPDLPNYDPTLDLAHYQYPSLDLLDEQPIEKAHVSVEELEANKDKIVETLGHYGIGIASIKATIGPTVTLYEIIPEAGIRISKIKSLEDDIALSLAALGIRIIAPIPGKGTIGIEVPNKKREMVSIKSVMLSPAFQKSDKDLPVVMGKTISNEVFVTDLSKMPHLLMAGATGQGKSVGLNVVLASLIYKKHPSELKFVLVDPKKVELTLFNKIERHFLAKLPGDEDAIITDTKKVVHTLNSLCVEMDLRYDLLRDAECRNLKEYNTKFVNRRLNPEKGHRFLPYIVLVVDELADLMMTAGKEVEQPIARLAQLARAIGIHLVVATQRPSVNVITGIIKANFPARLSFKVTSKIDSRTILDTGGADQLVGQGDMLLMMGSEIIRLQCPFVKTEEVERICDFVGGQRGYPNAYQLPEFEGDDSGSGKEDIDLANRDSMFEEAARIIVQHQQGSTSLLQRRLKLGYNRAGRLIDQLEAAGIVGPFEGSKAREVLIPDEYSLEQLINKMNDDRK</sequence>
<accession>A0AAE3QSK4</accession>
<dbReference type="PANTHER" id="PTHR22683">
    <property type="entry name" value="SPORULATION PROTEIN RELATED"/>
    <property type="match status" value="1"/>
</dbReference>
<dbReference type="Pfam" id="PF01580">
    <property type="entry name" value="FtsK_SpoIIIE"/>
    <property type="match status" value="1"/>
</dbReference>
<dbReference type="Gene3D" id="3.40.50.300">
    <property type="entry name" value="P-loop containing nucleotide triphosphate hydrolases"/>
    <property type="match status" value="1"/>
</dbReference>
<evidence type="ECO:0000256" key="1">
    <source>
        <dbReference type="ARBA" id="ARBA00004651"/>
    </source>
</evidence>
<comment type="caution">
    <text evidence="17">The sequence shown here is derived from an EMBL/GenBank/DDBJ whole genome shotgun (WGS) entry which is preliminary data.</text>
</comment>
<dbReference type="GO" id="GO:0051301">
    <property type="term" value="P:cell division"/>
    <property type="evidence" value="ECO:0007669"/>
    <property type="project" value="UniProtKB-KW"/>
</dbReference>
<feature type="region of interest" description="Disordered" evidence="14">
    <location>
        <begin position="1"/>
        <end position="32"/>
    </location>
</feature>
<evidence type="ECO:0000256" key="9">
    <source>
        <dbReference type="ARBA" id="ARBA00022989"/>
    </source>
</evidence>
<evidence type="ECO:0000256" key="6">
    <source>
        <dbReference type="ARBA" id="ARBA00022741"/>
    </source>
</evidence>
<evidence type="ECO:0000256" key="8">
    <source>
        <dbReference type="ARBA" id="ARBA00022840"/>
    </source>
</evidence>
<dbReference type="GO" id="GO:0007059">
    <property type="term" value="P:chromosome segregation"/>
    <property type="evidence" value="ECO:0007669"/>
    <property type="project" value="UniProtKB-KW"/>
</dbReference>
<name>A0AAE3QSK4_9BACT</name>
<evidence type="ECO:0000256" key="14">
    <source>
        <dbReference type="SAM" id="MobiDB-lite"/>
    </source>
</evidence>
<keyword evidence="8 13" id="KW-0067">ATP-binding</keyword>
<dbReference type="InterPro" id="IPR002543">
    <property type="entry name" value="FtsK_dom"/>
</dbReference>
<feature type="compositionally biased region" description="Basic and acidic residues" evidence="14">
    <location>
        <begin position="16"/>
        <end position="27"/>
    </location>
</feature>
<dbReference type="Gene3D" id="1.10.10.10">
    <property type="entry name" value="Winged helix-like DNA-binding domain superfamily/Winged helix DNA-binding domain"/>
    <property type="match status" value="1"/>
</dbReference>
<keyword evidence="7" id="KW-0159">Chromosome partition</keyword>
<keyword evidence="4" id="KW-0132">Cell division</keyword>
<dbReference type="EMBL" id="JASJOS010000016">
    <property type="protein sequence ID" value="MDJ1484662.1"/>
    <property type="molecule type" value="Genomic_DNA"/>
</dbReference>
<feature type="transmembrane region" description="Helical" evidence="15">
    <location>
        <begin position="149"/>
        <end position="167"/>
    </location>
</feature>
<dbReference type="Pfam" id="PF09397">
    <property type="entry name" value="FtsK_gamma"/>
    <property type="match status" value="1"/>
</dbReference>
<dbReference type="Pfam" id="PF13491">
    <property type="entry name" value="FtsK_4TM"/>
    <property type="match status" value="1"/>
</dbReference>
<dbReference type="InterPro" id="IPR036390">
    <property type="entry name" value="WH_DNA-bd_sf"/>
</dbReference>
<evidence type="ECO:0000256" key="7">
    <source>
        <dbReference type="ARBA" id="ARBA00022829"/>
    </source>
</evidence>
<dbReference type="SMART" id="SM00843">
    <property type="entry name" value="Ftsk_gamma"/>
    <property type="match status" value="1"/>
</dbReference>
<dbReference type="InterPro" id="IPR041027">
    <property type="entry name" value="FtsK_alpha"/>
</dbReference>
<keyword evidence="10" id="KW-0238">DNA-binding</keyword>
<reference evidence="17" key="1">
    <citation type="submission" date="2023-05" db="EMBL/GenBank/DDBJ databases">
        <authorList>
            <person name="Zhang X."/>
        </authorList>
    </citation>
    <scope>NUCLEOTIDE SEQUENCE</scope>
    <source>
        <strain evidence="17">YF14B1</strain>
    </source>
</reference>
<feature type="transmembrane region" description="Helical" evidence="15">
    <location>
        <begin position="116"/>
        <end position="137"/>
    </location>
</feature>
<evidence type="ECO:0000256" key="11">
    <source>
        <dbReference type="ARBA" id="ARBA00023136"/>
    </source>
</evidence>
<evidence type="ECO:0000259" key="16">
    <source>
        <dbReference type="PROSITE" id="PS50901"/>
    </source>
</evidence>
<feature type="domain" description="FtsK" evidence="16">
    <location>
        <begin position="512"/>
        <end position="717"/>
    </location>
</feature>
<evidence type="ECO:0000313" key="18">
    <source>
        <dbReference type="Proteomes" id="UP001241110"/>
    </source>
</evidence>
<evidence type="ECO:0000256" key="3">
    <source>
        <dbReference type="ARBA" id="ARBA00022475"/>
    </source>
</evidence>
<feature type="transmembrane region" description="Helical" evidence="15">
    <location>
        <begin position="193"/>
        <end position="214"/>
    </location>
</feature>
<dbReference type="GO" id="GO:0005886">
    <property type="term" value="C:plasma membrane"/>
    <property type="evidence" value="ECO:0007669"/>
    <property type="project" value="UniProtKB-SubCell"/>
</dbReference>
<evidence type="ECO:0000256" key="10">
    <source>
        <dbReference type="ARBA" id="ARBA00023125"/>
    </source>
</evidence>
<dbReference type="AlphaFoldDB" id="A0AAE3QSK4"/>
<feature type="compositionally biased region" description="Polar residues" evidence="14">
    <location>
        <begin position="1"/>
        <end position="15"/>
    </location>
</feature>
<keyword evidence="12" id="KW-0131">Cell cycle</keyword>
<dbReference type="Gene3D" id="3.30.980.40">
    <property type="match status" value="1"/>
</dbReference>
<keyword evidence="3" id="KW-1003">Cell membrane</keyword>
<dbReference type="PANTHER" id="PTHR22683:SF41">
    <property type="entry name" value="DNA TRANSLOCASE FTSK"/>
    <property type="match status" value="1"/>
</dbReference>
<keyword evidence="5 15" id="KW-0812">Transmembrane</keyword>
<evidence type="ECO:0000313" key="17">
    <source>
        <dbReference type="EMBL" id="MDJ1484662.1"/>
    </source>
</evidence>
<keyword evidence="11 15" id="KW-0472">Membrane</keyword>
<evidence type="ECO:0000256" key="15">
    <source>
        <dbReference type="SAM" id="Phobius"/>
    </source>
</evidence>
<evidence type="ECO:0000256" key="2">
    <source>
        <dbReference type="ARBA" id="ARBA00006474"/>
    </source>
</evidence>
<dbReference type="RefSeq" id="WP_313986266.1">
    <property type="nucleotide sequence ID" value="NZ_JASJOS010000016.1"/>
</dbReference>
<dbReference type="Proteomes" id="UP001241110">
    <property type="component" value="Unassembled WGS sequence"/>
</dbReference>
<dbReference type="InterPro" id="IPR036388">
    <property type="entry name" value="WH-like_DNA-bd_sf"/>
</dbReference>
<dbReference type="GO" id="GO:0005524">
    <property type="term" value="F:ATP binding"/>
    <property type="evidence" value="ECO:0007669"/>
    <property type="project" value="UniProtKB-UniRule"/>
</dbReference>
<evidence type="ECO:0000256" key="13">
    <source>
        <dbReference type="PROSITE-ProRule" id="PRU00289"/>
    </source>
</evidence>
<dbReference type="GO" id="GO:0003677">
    <property type="term" value="F:DNA binding"/>
    <property type="evidence" value="ECO:0007669"/>
    <property type="project" value="UniProtKB-KW"/>
</dbReference>
<comment type="similarity">
    <text evidence="2">Belongs to the FtsK/SpoIIIE/SftA family.</text>
</comment>
<keyword evidence="6 13" id="KW-0547">Nucleotide-binding</keyword>
<keyword evidence="9 15" id="KW-1133">Transmembrane helix</keyword>
<dbReference type="InterPro" id="IPR027417">
    <property type="entry name" value="P-loop_NTPase"/>
</dbReference>
<evidence type="ECO:0000256" key="4">
    <source>
        <dbReference type="ARBA" id="ARBA00022618"/>
    </source>
</evidence>
<dbReference type="SUPFAM" id="SSF46785">
    <property type="entry name" value="Winged helix' DNA-binding domain"/>
    <property type="match status" value="1"/>
</dbReference>